<name>A0A081KD84_9GAMM</name>
<comment type="caution">
    <text evidence="11">The sequence shown here is derived from an EMBL/GenBank/DDBJ whole genome shotgun (WGS) entry which is preliminary data.</text>
</comment>
<evidence type="ECO:0000256" key="7">
    <source>
        <dbReference type="ARBA" id="ARBA00022989"/>
    </source>
</evidence>
<dbReference type="GO" id="GO:0015199">
    <property type="term" value="F:amino-acid betaine transmembrane transporter activity"/>
    <property type="evidence" value="ECO:0007669"/>
    <property type="project" value="TreeGrafter"/>
</dbReference>
<evidence type="ECO:0000256" key="2">
    <source>
        <dbReference type="ARBA" id="ARBA00011359"/>
    </source>
</evidence>
<keyword evidence="12" id="KW-1185">Reference proteome</keyword>
<feature type="transmembrane region" description="Helical" evidence="10">
    <location>
        <begin position="92"/>
        <end position="109"/>
    </location>
</feature>
<proteinExistence type="inferred from homology"/>
<dbReference type="InterPro" id="IPR037185">
    <property type="entry name" value="EmrE-like"/>
</dbReference>
<keyword evidence="4" id="KW-1003">Cell membrane</keyword>
<evidence type="ECO:0000256" key="4">
    <source>
        <dbReference type="ARBA" id="ARBA00022475"/>
    </source>
</evidence>
<dbReference type="GO" id="GO:1903711">
    <property type="term" value="P:spermidine transmembrane transport"/>
    <property type="evidence" value="ECO:0007669"/>
    <property type="project" value="TreeGrafter"/>
</dbReference>
<evidence type="ECO:0000256" key="9">
    <source>
        <dbReference type="RuleBase" id="RU003942"/>
    </source>
</evidence>
<dbReference type="RefSeq" id="WP_020584317.1">
    <property type="nucleotide sequence ID" value="NZ_JOJP01000001.1"/>
</dbReference>
<dbReference type="PANTHER" id="PTHR30561">
    <property type="entry name" value="SMR FAMILY PROTON-DEPENDENT DRUG EFFLUX TRANSPORTER SUGE"/>
    <property type="match status" value="1"/>
</dbReference>
<evidence type="ECO:0000256" key="10">
    <source>
        <dbReference type="SAM" id="Phobius"/>
    </source>
</evidence>
<keyword evidence="8 10" id="KW-0472">Membrane</keyword>
<dbReference type="SUPFAM" id="SSF103481">
    <property type="entry name" value="Multidrug resistance efflux transporter EmrE"/>
    <property type="match status" value="1"/>
</dbReference>
<accession>A0A081KD84</accession>
<keyword evidence="7 10" id="KW-1133">Transmembrane helix</keyword>
<dbReference type="GO" id="GO:0015220">
    <property type="term" value="F:choline transmembrane transporter activity"/>
    <property type="evidence" value="ECO:0007669"/>
    <property type="project" value="TreeGrafter"/>
</dbReference>
<dbReference type="InterPro" id="IPR045324">
    <property type="entry name" value="Small_multidrug_res"/>
</dbReference>
<evidence type="ECO:0000313" key="12">
    <source>
        <dbReference type="Proteomes" id="UP000027997"/>
    </source>
</evidence>
<evidence type="ECO:0000313" key="11">
    <source>
        <dbReference type="EMBL" id="KEI72110.1"/>
    </source>
</evidence>
<evidence type="ECO:0000256" key="5">
    <source>
        <dbReference type="ARBA" id="ARBA00022519"/>
    </source>
</evidence>
<dbReference type="EMBL" id="JOJP01000001">
    <property type="protein sequence ID" value="KEI72110.1"/>
    <property type="molecule type" value="Genomic_DNA"/>
</dbReference>
<comment type="subunit">
    <text evidence="2">Forms a complex with MdtJ.</text>
</comment>
<feature type="transmembrane region" description="Helical" evidence="10">
    <location>
        <begin position="38"/>
        <end position="57"/>
    </location>
</feature>
<dbReference type="GO" id="GO:0031460">
    <property type="term" value="P:glycine betaine transport"/>
    <property type="evidence" value="ECO:0007669"/>
    <property type="project" value="TreeGrafter"/>
</dbReference>
<sequence>MSDHLQLIAIFWVVAASSCDIIGNVLTKLSNGFTKKRFAVMVMIVQIAAFVFLSFALESIDLSVAYALWGALGIIATSVIGRLMFGESLHPIKVLGIAVTLIAILFLKLSI</sequence>
<dbReference type="Pfam" id="PF00893">
    <property type="entry name" value="Multi_Drug_Res"/>
    <property type="match status" value="1"/>
</dbReference>
<organism evidence="11 12">
    <name type="scientific">Endozoicomonas elysicola</name>
    <dbReference type="NCBI Taxonomy" id="305900"/>
    <lineage>
        <taxon>Bacteria</taxon>
        <taxon>Pseudomonadati</taxon>
        <taxon>Pseudomonadota</taxon>
        <taxon>Gammaproteobacteria</taxon>
        <taxon>Oceanospirillales</taxon>
        <taxon>Endozoicomonadaceae</taxon>
        <taxon>Endozoicomonas</taxon>
    </lineage>
</organism>
<comment type="subcellular location">
    <subcellularLocation>
        <location evidence="1">Cell inner membrane</location>
        <topology evidence="1">Multi-pass membrane protein</topology>
    </subcellularLocation>
    <subcellularLocation>
        <location evidence="9">Cell membrane</location>
        <topology evidence="9">Multi-pass membrane protein</topology>
    </subcellularLocation>
</comment>
<evidence type="ECO:0000256" key="1">
    <source>
        <dbReference type="ARBA" id="ARBA00004429"/>
    </source>
</evidence>
<dbReference type="AlphaFoldDB" id="A0A081KD84"/>
<dbReference type="GO" id="GO:0015297">
    <property type="term" value="F:antiporter activity"/>
    <property type="evidence" value="ECO:0007669"/>
    <property type="project" value="TreeGrafter"/>
</dbReference>
<keyword evidence="5" id="KW-0997">Cell inner membrane</keyword>
<feature type="transmembrane region" description="Helical" evidence="10">
    <location>
        <begin position="63"/>
        <end position="85"/>
    </location>
</feature>
<dbReference type="eggNOG" id="COG2076">
    <property type="taxonomic scope" value="Bacteria"/>
</dbReference>
<dbReference type="STRING" id="305900.GV64_16470"/>
<reference evidence="11 12" key="1">
    <citation type="submission" date="2014-06" db="EMBL/GenBank/DDBJ databases">
        <title>Whole Genome Sequences of Three Symbiotic Endozoicomonas Bacteria.</title>
        <authorList>
            <person name="Neave M.J."/>
            <person name="Apprill A."/>
            <person name="Voolstra C.R."/>
        </authorList>
    </citation>
    <scope>NUCLEOTIDE SEQUENCE [LARGE SCALE GENOMIC DNA]</scope>
    <source>
        <strain evidence="11 12">DSM 22380</strain>
    </source>
</reference>
<dbReference type="Proteomes" id="UP000027997">
    <property type="component" value="Unassembled WGS sequence"/>
</dbReference>
<dbReference type="PANTHER" id="PTHR30561:SF6">
    <property type="entry name" value="SPERMIDINE EXPORT PROTEIN MDTI"/>
    <property type="match status" value="1"/>
</dbReference>
<protein>
    <recommendedName>
        <fullName evidence="3">Spermidine export protein MdtI</fullName>
    </recommendedName>
</protein>
<gene>
    <name evidence="11" type="ORF">GV64_16470</name>
</gene>
<dbReference type="Gene3D" id="1.10.3730.20">
    <property type="match status" value="1"/>
</dbReference>
<keyword evidence="6 9" id="KW-0812">Transmembrane</keyword>
<comment type="similarity">
    <text evidence="9">Belongs to the drug/metabolite transporter (DMT) superfamily. Small multidrug resistance (SMR) (TC 2.A.7.1) family.</text>
</comment>
<dbReference type="InterPro" id="IPR000390">
    <property type="entry name" value="Small_drug/metabolite_transptr"/>
</dbReference>
<feature type="transmembrane region" description="Helical" evidence="10">
    <location>
        <begin position="6"/>
        <end position="26"/>
    </location>
</feature>
<evidence type="ECO:0000256" key="3">
    <source>
        <dbReference type="ARBA" id="ARBA00021114"/>
    </source>
</evidence>
<dbReference type="GO" id="GO:0005886">
    <property type="term" value="C:plasma membrane"/>
    <property type="evidence" value="ECO:0007669"/>
    <property type="project" value="UniProtKB-SubCell"/>
</dbReference>
<evidence type="ECO:0000256" key="6">
    <source>
        <dbReference type="ARBA" id="ARBA00022692"/>
    </source>
</evidence>
<evidence type="ECO:0000256" key="8">
    <source>
        <dbReference type="ARBA" id="ARBA00023136"/>
    </source>
</evidence>